<gene>
    <name evidence="1" type="ORF">Pan161_32090</name>
</gene>
<sequence length="97" mass="11236">MGNLDSRKSRCCFFTLHQTAWIDVLRQQYASPDKAAEMYGLSESAEISDWDEFGEVTRWGLPKDSRQGFADQSIMNAARIVEAYLKAHSRHKKQPYY</sequence>
<dbReference type="RefSeq" id="WP_145228503.1">
    <property type="nucleotide sequence ID" value="NZ_CP036343.1"/>
</dbReference>
<reference evidence="1 2" key="1">
    <citation type="submission" date="2019-02" db="EMBL/GenBank/DDBJ databases">
        <title>Deep-cultivation of Planctomycetes and their phenomic and genomic characterization uncovers novel biology.</title>
        <authorList>
            <person name="Wiegand S."/>
            <person name="Jogler M."/>
            <person name="Boedeker C."/>
            <person name="Pinto D."/>
            <person name="Vollmers J."/>
            <person name="Rivas-Marin E."/>
            <person name="Kohn T."/>
            <person name="Peeters S.H."/>
            <person name="Heuer A."/>
            <person name="Rast P."/>
            <person name="Oberbeckmann S."/>
            <person name="Bunk B."/>
            <person name="Jeske O."/>
            <person name="Meyerdierks A."/>
            <person name="Storesund J.E."/>
            <person name="Kallscheuer N."/>
            <person name="Luecker S."/>
            <person name="Lage O.M."/>
            <person name="Pohl T."/>
            <person name="Merkel B.J."/>
            <person name="Hornburger P."/>
            <person name="Mueller R.-W."/>
            <person name="Bruemmer F."/>
            <person name="Labrenz M."/>
            <person name="Spormann A.M."/>
            <person name="Op den Camp H."/>
            <person name="Overmann J."/>
            <person name="Amann R."/>
            <person name="Jetten M.S.M."/>
            <person name="Mascher T."/>
            <person name="Medema M.H."/>
            <person name="Devos D.P."/>
            <person name="Kaster A.-K."/>
            <person name="Ovreas L."/>
            <person name="Rohde M."/>
            <person name="Galperin M.Y."/>
            <person name="Jogler C."/>
        </authorList>
    </citation>
    <scope>NUCLEOTIDE SEQUENCE [LARGE SCALE GENOMIC DNA]</scope>
    <source>
        <strain evidence="1 2">Pan161</strain>
    </source>
</reference>
<accession>A0A517VEW2</accession>
<dbReference type="Proteomes" id="UP000316855">
    <property type="component" value="Chromosome"/>
</dbReference>
<dbReference type="EMBL" id="CP036343">
    <property type="protein sequence ID" value="QDT91550.1"/>
    <property type="molecule type" value="Genomic_DNA"/>
</dbReference>
<dbReference type="AlphaFoldDB" id="A0A517VEW2"/>
<keyword evidence="2" id="KW-1185">Reference proteome</keyword>
<evidence type="ECO:0000313" key="2">
    <source>
        <dbReference type="Proteomes" id="UP000316855"/>
    </source>
</evidence>
<dbReference type="KEGG" id="gax:Pan161_32090"/>
<name>A0A517VEW2_9PLAN</name>
<organism evidence="1 2">
    <name type="scientific">Gimesia algae</name>
    <dbReference type="NCBI Taxonomy" id="2527971"/>
    <lineage>
        <taxon>Bacteria</taxon>
        <taxon>Pseudomonadati</taxon>
        <taxon>Planctomycetota</taxon>
        <taxon>Planctomycetia</taxon>
        <taxon>Planctomycetales</taxon>
        <taxon>Planctomycetaceae</taxon>
        <taxon>Gimesia</taxon>
    </lineage>
</organism>
<evidence type="ECO:0000313" key="1">
    <source>
        <dbReference type="EMBL" id="QDT91550.1"/>
    </source>
</evidence>
<proteinExistence type="predicted"/>
<protein>
    <submittedName>
        <fullName evidence="1">Uncharacterized protein</fullName>
    </submittedName>
</protein>